<dbReference type="EMBL" id="GBXM01041917">
    <property type="protein sequence ID" value="JAH66660.1"/>
    <property type="molecule type" value="Transcribed_RNA"/>
</dbReference>
<proteinExistence type="predicted"/>
<reference evidence="1" key="2">
    <citation type="journal article" date="2015" name="Fish Shellfish Immunol.">
        <title>Early steps in the European eel (Anguilla anguilla)-Vibrio vulnificus interaction in the gills: Role of the RtxA13 toxin.</title>
        <authorList>
            <person name="Callol A."/>
            <person name="Pajuelo D."/>
            <person name="Ebbesson L."/>
            <person name="Teles M."/>
            <person name="MacKenzie S."/>
            <person name="Amaro C."/>
        </authorList>
    </citation>
    <scope>NUCLEOTIDE SEQUENCE</scope>
</reference>
<organism evidence="1">
    <name type="scientific">Anguilla anguilla</name>
    <name type="common">European freshwater eel</name>
    <name type="synonym">Muraena anguilla</name>
    <dbReference type="NCBI Taxonomy" id="7936"/>
    <lineage>
        <taxon>Eukaryota</taxon>
        <taxon>Metazoa</taxon>
        <taxon>Chordata</taxon>
        <taxon>Craniata</taxon>
        <taxon>Vertebrata</taxon>
        <taxon>Euteleostomi</taxon>
        <taxon>Actinopterygii</taxon>
        <taxon>Neopterygii</taxon>
        <taxon>Teleostei</taxon>
        <taxon>Anguilliformes</taxon>
        <taxon>Anguillidae</taxon>
        <taxon>Anguilla</taxon>
    </lineage>
</organism>
<protein>
    <submittedName>
        <fullName evidence="1">Uncharacterized protein</fullName>
    </submittedName>
</protein>
<sequence>MYLSKFTKKIIHWKYVFSYVHKSFLHFQPFKNDILIFGKL</sequence>
<dbReference type="AlphaFoldDB" id="A0A0E9UN40"/>
<accession>A0A0E9UN40</accession>
<reference evidence="1" key="1">
    <citation type="submission" date="2014-11" db="EMBL/GenBank/DDBJ databases">
        <authorList>
            <person name="Amaro Gonzalez C."/>
        </authorList>
    </citation>
    <scope>NUCLEOTIDE SEQUENCE</scope>
</reference>
<name>A0A0E9UN40_ANGAN</name>
<evidence type="ECO:0000313" key="1">
    <source>
        <dbReference type="EMBL" id="JAH66660.1"/>
    </source>
</evidence>